<accession>A0A2A7MTK9</accession>
<feature type="signal peptide" evidence="1">
    <location>
        <begin position="1"/>
        <end position="26"/>
    </location>
</feature>
<dbReference type="GO" id="GO:0055085">
    <property type="term" value="P:transmembrane transport"/>
    <property type="evidence" value="ECO:0007669"/>
    <property type="project" value="InterPro"/>
</dbReference>
<dbReference type="InterPro" id="IPR009486">
    <property type="entry name" value="Pur_nuclsid_perm"/>
</dbReference>
<dbReference type="RefSeq" id="WP_097942387.1">
    <property type="nucleotide sequence ID" value="NZ_BLKS01000001.1"/>
</dbReference>
<dbReference type="PANTHER" id="PTHR38643:SF1">
    <property type="entry name" value="PURINE NUCLEOSIDE PERMEASE C285.05-RELATED"/>
    <property type="match status" value="1"/>
</dbReference>
<reference evidence="3 4" key="1">
    <citation type="submission" date="2017-10" db="EMBL/GenBank/DDBJ databases">
        <title>The new phylogeny of genus Mycobacterium.</title>
        <authorList>
            <person name="Tortoli E."/>
            <person name="Trovato A."/>
            <person name="Cirillo D.M."/>
        </authorList>
    </citation>
    <scope>NUCLEOTIDE SEQUENCE [LARGE SCALE GENOMIC DNA]</scope>
    <source>
        <strain evidence="3 4">CCUG37673</strain>
    </source>
</reference>
<proteinExistence type="predicted"/>
<dbReference type="Gene3D" id="3.40.50.1580">
    <property type="entry name" value="Nucleoside phosphorylase domain"/>
    <property type="match status" value="1"/>
</dbReference>
<dbReference type="GO" id="GO:0003824">
    <property type="term" value="F:catalytic activity"/>
    <property type="evidence" value="ECO:0007669"/>
    <property type="project" value="InterPro"/>
</dbReference>
<dbReference type="AlphaFoldDB" id="A0A2A7MTK9"/>
<protein>
    <submittedName>
        <fullName evidence="3">Purine nucleoside permease</fullName>
    </submittedName>
</protein>
<sequence>MTRRFCKFAVALGLTAVAVAPGCASGQDDPDRIDVGVLVITMFPPENEVWLQREQLPTTVDVPGAYKPVRCNSDRLCVAETGEGKSNAATTMMAILGSDRFDFSNAYFLTAGTAGTPPDQGTLGSAIWADWVVDFDLGNHLDPSEAPEVPFAYRPVENYNTDAYYLDEALVDRAFQLTREARLADSPEAAAERALYPDQQGRTPAVMKCGTMTGDDYFSGKMPSDQARYIMEIRTEGKGVYCTTQMEDNAVATALNAHGYLNRYLSLRTVRNFDQPYPGQTVVQHLEQRSAGFNLALENIYTVGRPVVADLLKNPPSN</sequence>
<dbReference type="PIRSF" id="PIRSF013171">
    <property type="entry name" value="Pur_nuclsid_perm"/>
    <property type="match status" value="1"/>
</dbReference>
<organism evidence="3 4">
    <name type="scientific">Mycolicibacterium agri</name>
    <name type="common">Mycobacterium agri</name>
    <dbReference type="NCBI Taxonomy" id="36811"/>
    <lineage>
        <taxon>Bacteria</taxon>
        <taxon>Bacillati</taxon>
        <taxon>Actinomycetota</taxon>
        <taxon>Actinomycetes</taxon>
        <taxon>Mycobacteriales</taxon>
        <taxon>Mycobacteriaceae</taxon>
        <taxon>Mycolicibacterium</taxon>
    </lineage>
</organism>
<dbReference type="EMBL" id="PDCP01000050">
    <property type="protein sequence ID" value="PEG35152.1"/>
    <property type="molecule type" value="Genomic_DNA"/>
</dbReference>
<evidence type="ECO:0000313" key="4">
    <source>
        <dbReference type="Proteomes" id="UP000220914"/>
    </source>
</evidence>
<dbReference type="InterPro" id="IPR035994">
    <property type="entry name" value="Nucleoside_phosphorylase_sf"/>
</dbReference>
<dbReference type="Proteomes" id="UP000465302">
    <property type="component" value="Unassembled WGS sequence"/>
</dbReference>
<dbReference type="GO" id="GO:0009116">
    <property type="term" value="P:nucleoside metabolic process"/>
    <property type="evidence" value="ECO:0007669"/>
    <property type="project" value="InterPro"/>
</dbReference>
<keyword evidence="1" id="KW-0732">Signal</keyword>
<dbReference type="PANTHER" id="PTHR38643">
    <property type="entry name" value="PURINE NUCLEOSIDE PERMEASE C285.05-RELATED"/>
    <property type="match status" value="1"/>
</dbReference>
<feature type="chain" id="PRO_5036036199" evidence="1">
    <location>
        <begin position="27"/>
        <end position="318"/>
    </location>
</feature>
<evidence type="ECO:0000313" key="5">
    <source>
        <dbReference type="Proteomes" id="UP000465302"/>
    </source>
</evidence>
<evidence type="ECO:0000256" key="1">
    <source>
        <dbReference type="SAM" id="SignalP"/>
    </source>
</evidence>
<keyword evidence="4" id="KW-1185">Reference proteome</keyword>
<name>A0A2A7MTK9_MYCAG</name>
<reference evidence="2 5" key="2">
    <citation type="journal article" date="2019" name="Emerg. Microbes Infect.">
        <title>Comprehensive subspecies identification of 175 nontuberculous mycobacteria species based on 7547 genomic profiles.</title>
        <authorList>
            <person name="Matsumoto Y."/>
            <person name="Kinjo T."/>
            <person name="Motooka D."/>
            <person name="Nabeya D."/>
            <person name="Jung N."/>
            <person name="Uechi K."/>
            <person name="Horii T."/>
            <person name="Iida T."/>
            <person name="Fujita J."/>
            <person name="Nakamura S."/>
        </authorList>
    </citation>
    <scope>NUCLEOTIDE SEQUENCE [LARGE SCALE GENOMIC DNA]</scope>
    <source>
        <strain evidence="2 5">JCM 6377</strain>
    </source>
</reference>
<dbReference type="SUPFAM" id="SSF53167">
    <property type="entry name" value="Purine and uridine phosphorylases"/>
    <property type="match status" value="1"/>
</dbReference>
<evidence type="ECO:0000313" key="2">
    <source>
        <dbReference type="EMBL" id="GFG52901.1"/>
    </source>
</evidence>
<dbReference type="Pfam" id="PF06516">
    <property type="entry name" value="NUP"/>
    <property type="match status" value="1"/>
</dbReference>
<reference evidence="2" key="3">
    <citation type="submission" date="2020-02" db="EMBL/GenBank/DDBJ databases">
        <authorList>
            <person name="Matsumoto Y."/>
            <person name="Motooka D."/>
            <person name="Nakamura S."/>
        </authorList>
    </citation>
    <scope>NUCLEOTIDE SEQUENCE</scope>
    <source>
        <strain evidence="2">JCM 6377</strain>
    </source>
</reference>
<evidence type="ECO:0000313" key="3">
    <source>
        <dbReference type="EMBL" id="PEG35152.1"/>
    </source>
</evidence>
<dbReference type="Proteomes" id="UP000220914">
    <property type="component" value="Unassembled WGS sequence"/>
</dbReference>
<dbReference type="OrthoDB" id="4517280at2"/>
<dbReference type="EMBL" id="BLKS01000001">
    <property type="protein sequence ID" value="GFG52901.1"/>
    <property type="molecule type" value="Genomic_DNA"/>
</dbReference>
<gene>
    <name evidence="3" type="ORF">CQY20_22975</name>
    <name evidence="2" type="ORF">MAGR_43420</name>
</gene>
<comment type="caution">
    <text evidence="3">The sequence shown here is derived from an EMBL/GenBank/DDBJ whole genome shotgun (WGS) entry which is preliminary data.</text>
</comment>